<protein>
    <recommendedName>
        <fullName evidence="4">Serine-threonine protein kinase</fullName>
    </recommendedName>
</protein>
<dbReference type="OrthoDB" id="280053at2"/>
<dbReference type="GeneID" id="95625376"/>
<feature type="region of interest" description="Disordered" evidence="1">
    <location>
        <begin position="112"/>
        <end position="145"/>
    </location>
</feature>
<dbReference type="AlphaFoldDB" id="A0A7U9L1V0"/>
<dbReference type="RefSeq" id="WP_125047977.1">
    <property type="nucleotide sequence ID" value="NZ_BHZC01000001.1"/>
</dbReference>
<name>A0A7U9L1V0_9ACTN</name>
<evidence type="ECO:0008006" key="4">
    <source>
        <dbReference type="Google" id="ProtNLM"/>
    </source>
</evidence>
<accession>A0A7U9L1V0</accession>
<evidence type="ECO:0000313" key="3">
    <source>
        <dbReference type="Proteomes" id="UP000287830"/>
    </source>
</evidence>
<comment type="caution">
    <text evidence="2">The sequence shown here is derived from an EMBL/GenBank/DDBJ whole genome shotgun (WGS) entry which is preliminary data.</text>
</comment>
<feature type="compositionally biased region" description="Low complexity" evidence="1">
    <location>
        <begin position="126"/>
        <end position="145"/>
    </location>
</feature>
<dbReference type="SUPFAM" id="SSF53474">
    <property type="entry name" value="alpha/beta-Hydrolases"/>
    <property type="match status" value="1"/>
</dbReference>
<organism evidence="2 3">
    <name type="scientific">Streptomyces chrestomyceticus JCM 4735</name>
    <dbReference type="NCBI Taxonomy" id="1306181"/>
    <lineage>
        <taxon>Bacteria</taxon>
        <taxon>Bacillati</taxon>
        <taxon>Actinomycetota</taxon>
        <taxon>Actinomycetes</taxon>
        <taxon>Kitasatosporales</taxon>
        <taxon>Streptomycetaceae</taxon>
        <taxon>Streptomyces</taxon>
    </lineage>
</organism>
<dbReference type="InterPro" id="IPR029058">
    <property type="entry name" value="AB_hydrolase_fold"/>
</dbReference>
<proteinExistence type="predicted"/>
<dbReference type="EMBL" id="BHZC01000001">
    <property type="protein sequence ID" value="GCD38833.1"/>
    <property type="molecule type" value="Genomic_DNA"/>
</dbReference>
<evidence type="ECO:0000313" key="2">
    <source>
        <dbReference type="EMBL" id="GCD38833.1"/>
    </source>
</evidence>
<sequence length="461" mass="48148">MTDAAGGSGTAAAGDIGVQPYWELTFDADGDPDAGQRDRLVAGVARQRVTDLLVFAHGWNNDRSMATRLYGRFFAPFPGMAGAGVRLGYTGVIWPAMRFTDEPIPDFDPVPPGSSTAVGGAGTAGTTGSADAAGTTGAPGEAGPPLLDDASLRALARVFPGRELTLRRLQELLAERPAARSAFDEFARLGRELVAVRENSPAQRLAEDMGTGTPAMLTDDPMAVCEILTAALEKCGHQELFGDGLKRLWNGAKEFLRQTAYYAMKRRAGVVGQLGLGPALGRLVKAAPGTRIHLIGHSFGARLVSYALRGMPPGVTGVKSMTLLQGAFSHYAFAARLPHDPDRGGALQGVQQRVDGPVVSCYSRHDSALGMLYPLASRLSGDSASFQGLFDRWGAVGHDGIQAVDGAQRLELGAAVPGKGCVSIDASSVVRDGPPPAGAHSDVCHGELARVVLTAGRVVTK</sequence>
<gene>
    <name evidence="2" type="ORF">OEIGOIKO_06652</name>
</gene>
<evidence type="ECO:0000256" key="1">
    <source>
        <dbReference type="SAM" id="MobiDB-lite"/>
    </source>
</evidence>
<dbReference type="Proteomes" id="UP000287830">
    <property type="component" value="Unassembled WGS sequence"/>
</dbReference>
<reference evidence="2 3" key="1">
    <citation type="submission" date="2018-11" db="EMBL/GenBank/DDBJ databases">
        <title>Whole genome sequence of Streptomyces chrestomyceticus NBRC 13444(T).</title>
        <authorList>
            <person name="Komaki H."/>
            <person name="Tamura T."/>
        </authorList>
    </citation>
    <scope>NUCLEOTIDE SEQUENCE [LARGE SCALE GENOMIC DNA]</scope>
    <source>
        <strain evidence="2 3">NBRC 13444</strain>
    </source>
</reference>